<dbReference type="Proteomes" id="UP000002037">
    <property type="component" value="Unassembled WGS sequence"/>
</dbReference>
<dbReference type="STRING" id="294747.C5MJ74"/>
<organism evidence="2 3">
    <name type="scientific">Candida tropicalis (strain ATCC MYA-3404 / T1)</name>
    <name type="common">Yeast</name>
    <dbReference type="NCBI Taxonomy" id="294747"/>
    <lineage>
        <taxon>Eukaryota</taxon>
        <taxon>Fungi</taxon>
        <taxon>Dikarya</taxon>
        <taxon>Ascomycota</taxon>
        <taxon>Saccharomycotina</taxon>
        <taxon>Pichiomycetes</taxon>
        <taxon>Debaryomycetaceae</taxon>
        <taxon>Candida/Lodderomyces clade</taxon>
        <taxon>Candida</taxon>
    </lineage>
</organism>
<evidence type="ECO:0000313" key="2">
    <source>
        <dbReference type="EMBL" id="EER30333.1"/>
    </source>
</evidence>
<dbReference type="KEGG" id="ctp:CTRG_06117"/>
<dbReference type="EMBL" id="GG692405">
    <property type="protein sequence ID" value="EER30333.1"/>
    <property type="molecule type" value="Genomic_DNA"/>
</dbReference>
<evidence type="ECO:0000313" key="3">
    <source>
        <dbReference type="Proteomes" id="UP000002037"/>
    </source>
</evidence>
<sequence length="370" mass="42736">MIRQIRYASTVAATATSSRPTLLSVLPSKRTINRILFDNNARLTYKKMIPVLTNIYENLNTPEKISIPQFVQGSDLMDFKKMLSTIRKLTNTTNKNLVNLENELIEQSAELGDLDAITLLSFETLAKSDKTMEDTKHANKLIKELVELKHPLVFKMAGDLAWSKNAHVQAIDYWKQFIELEPTSELSSQVYFNLGYYYFTFLTKPDLVSSKLYFEKSINVGDINDDYTIKSHYYLGQLYVDNNPKVSKYHWEISSSKGLKESYSSLGFLEMNVFNNYNQAIEWFKLGTELNNDMTCYIGMFDCNILLKNWKSANITLAKIYDIKDKIENSKNRKDIPESIQSSINYNKSVILTFLETRKNDINLVHSKFV</sequence>
<gene>
    <name evidence="2" type="ORF">CTRG_06117</name>
</gene>
<accession>C5MJ74</accession>
<evidence type="ECO:0000256" key="1">
    <source>
        <dbReference type="SAM" id="Coils"/>
    </source>
</evidence>
<dbReference type="HOGENOM" id="CLU_047859_0_0_1"/>
<dbReference type="Gene3D" id="1.25.40.10">
    <property type="entry name" value="Tetratricopeptide repeat domain"/>
    <property type="match status" value="1"/>
</dbReference>
<dbReference type="VEuPathDB" id="FungiDB:CTRG_06117"/>
<protein>
    <recommendedName>
        <fullName evidence="4">Protein MSS2, mitochondrial</fullName>
    </recommendedName>
</protein>
<dbReference type="InterPro" id="IPR011990">
    <property type="entry name" value="TPR-like_helical_dom_sf"/>
</dbReference>
<keyword evidence="1" id="KW-0175">Coiled coil</keyword>
<keyword evidence="3" id="KW-1185">Reference proteome</keyword>
<evidence type="ECO:0008006" key="4">
    <source>
        <dbReference type="Google" id="ProtNLM"/>
    </source>
</evidence>
<feature type="coiled-coil region" evidence="1">
    <location>
        <begin position="90"/>
        <end position="117"/>
    </location>
</feature>
<dbReference type="SUPFAM" id="SSF81901">
    <property type="entry name" value="HCP-like"/>
    <property type="match status" value="1"/>
</dbReference>
<dbReference type="eggNOG" id="ENOG502QU4R">
    <property type="taxonomic scope" value="Eukaryota"/>
</dbReference>
<proteinExistence type="predicted"/>
<dbReference type="GeneID" id="8298767"/>
<dbReference type="OrthoDB" id="1658288at2759"/>
<dbReference type="AlphaFoldDB" id="C5MJ74"/>
<dbReference type="RefSeq" id="XP_002546639.1">
    <property type="nucleotide sequence ID" value="XM_002546593.1"/>
</dbReference>
<reference evidence="2 3" key="1">
    <citation type="journal article" date="2009" name="Nature">
        <title>Evolution of pathogenicity and sexual reproduction in eight Candida genomes.</title>
        <authorList>
            <person name="Butler G."/>
            <person name="Rasmussen M.D."/>
            <person name="Lin M.F."/>
            <person name="Santos M.A."/>
            <person name="Sakthikumar S."/>
            <person name="Munro C.A."/>
            <person name="Rheinbay E."/>
            <person name="Grabherr M."/>
            <person name="Forche A."/>
            <person name="Reedy J.L."/>
            <person name="Agrafioti I."/>
            <person name="Arnaud M.B."/>
            <person name="Bates S."/>
            <person name="Brown A.J."/>
            <person name="Brunke S."/>
            <person name="Costanzo M.C."/>
            <person name="Fitzpatrick D.A."/>
            <person name="de Groot P.W."/>
            <person name="Harris D."/>
            <person name="Hoyer L.L."/>
            <person name="Hube B."/>
            <person name="Klis F.M."/>
            <person name="Kodira C."/>
            <person name="Lennard N."/>
            <person name="Logue M.E."/>
            <person name="Martin R."/>
            <person name="Neiman A.M."/>
            <person name="Nikolaou E."/>
            <person name="Quail M.A."/>
            <person name="Quinn J."/>
            <person name="Santos M.C."/>
            <person name="Schmitzberger F.F."/>
            <person name="Sherlock G."/>
            <person name="Shah P."/>
            <person name="Silverstein K.A."/>
            <person name="Skrzypek M.S."/>
            <person name="Soll D."/>
            <person name="Staggs R."/>
            <person name="Stansfield I."/>
            <person name="Stumpf M.P."/>
            <person name="Sudbery P.E."/>
            <person name="Srikantha T."/>
            <person name="Zeng Q."/>
            <person name="Berman J."/>
            <person name="Berriman M."/>
            <person name="Heitman J."/>
            <person name="Gow N.A."/>
            <person name="Lorenz M.C."/>
            <person name="Birren B.W."/>
            <person name="Kellis M."/>
            <person name="Cuomo C.A."/>
        </authorList>
    </citation>
    <scope>NUCLEOTIDE SEQUENCE [LARGE SCALE GENOMIC DNA]</scope>
    <source>
        <strain evidence="3">ATCC MYA-3404 / T1</strain>
    </source>
</reference>
<name>C5MJ74_CANTT</name>